<name>A0ABN8XIB5_RANTA</name>
<evidence type="ECO:0000313" key="1">
    <source>
        <dbReference type="EMBL" id="CAI9149130.1"/>
    </source>
</evidence>
<proteinExistence type="predicted"/>
<dbReference type="Proteomes" id="UP001176941">
    <property type="component" value="Unassembled WGS sequence"/>
</dbReference>
<reference evidence="1" key="1">
    <citation type="submission" date="2023-04" db="EMBL/GenBank/DDBJ databases">
        <authorList>
            <consortium name="ELIXIR-Norway"/>
        </authorList>
    </citation>
    <scope>NUCLEOTIDE SEQUENCE [LARGE SCALE GENOMIC DNA]</scope>
</reference>
<dbReference type="EMBL" id="CATKSN020000138">
    <property type="protein sequence ID" value="CAI9149130.1"/>
    <property type="molecule type" value="Genomic_DNA"/>
</dbReference>
<comment type="caution">
    <text evidence="1">The sequence shown here is derived from an EMBL/GenBank/DDBJ whole genome shotgun (WGS) entry which is preliminary data.</text>
</comment>
<protein>
    <submittedName>
        <fullName evidence="1">Uncharacterized protein</fullName>
    </submittedName>
</protein>
<accession>A0ABN8XIB5</accession>
<sequence length="130" mass="15064">MSRISGLINWRRKRTPSCERASPAKDATVEWYSRFSGKVVEKTTCEHDIGLGFCRFYDPLLGHRRAAGQRDRQQPCLTSKTMSTRDLHIQIEETYFLHCRRYGESMQRVIPTLPAHPPEVERSGWIARAS</sequence>
<organism evidence="1 2">
    <name type="scientific">Rangifer tarandus platyrhynchus</name>
    <name type="common">Svalbard reindeer</name>
    <dbReference type="NCBI Taxonomy" id="3082113"/>
    <lineage>
        <taxon>Eukaryota</taxon>
        <taxon>Metazoa</taxon>
        <taxon>Chordata</taxon>
        <taxon>Craniata</taxon>
        <taxon>Vertebrata</taxon>
        <taxon>Euteleostomi</taxon>
        <taxon>Mammalia</taxon>
        <taxon>Eutheria</taxon>
        <taxon>Laurasiatheria</taxon>
        <taxon>Artiodactyla</taxon>
        <taxon>Ruminantia</taxon>
        <taxon>Pecora</taxon>
        <taxon>Cervidae</taxon>
        <taxon>Odocoileinae</taxon>
        <taxon>Rangifer</taxon>
    </lineage>
</organism>
<gene>
    <name evidence="1" type="ORF">MRATA1EN1_LOCUS30748</name>
</gene>
<evidence type="ECO:0000313" key="2">
    <source>
        <dbReference type="Proteomes" id="UP001176941"/>
    </source>
</evidence>
<keyword evidence="2" id="KW-1185">Reference proteome</keyword>